<name>A0AAV1VFR1_9STRA</name>
<dbReference type="AlphaFoldDB" id="A0AAV1VFR1"/>
<organism evidence="2 3">
    <name type="scientific">Peronospora matthiolae</name>
    <dbReference type="NCBI Taxonomy" id="2874970"/>
    <lineage>
        <taxon>Eukaryota</taxon>
        <taxon>Sar</taxon>
        <taxon>Stramenopiles</taxon>
        <taxon>Oomycota</taxon>
        <taxon>Peronosporomycetes</taxon>
        <taxon>Peronosporales</taxon>
        <taxon>Peronosporaceae</taxon>
        <taxon>Peronospora</taxon>
    </lineage>
</organism>
<feature type="compositionally biased region" description="Basic and acidic residues" evidence="1">
    <location>
        <begin position="132"/>
        <end position="147"/>
    </location>
</feature>
<gene>
    <name evidence="2" type="ORF">PM001_LOCUS30656</name>
</gene>
<protein>
    <submittedName>
        <fullName evidence="2">Uncharacterized protein</fullName>
    </submittedName>
</protein>
<evidence type="ECO:0000313" key="3">
    <source>
        <dbReference type="Proteomes" id="UP001162060"/>
    </source>
</evidence>
<dbReference type="Proteomes" id="UP001162060">
    <property type="component" value="Unassembled WGS sequence"/>
</dbReference>
<evidence type="ECO:0000313" key="2">
    <source>
        <dbReference type="EMBL" id="CAK7945506.1"/>
    </source>
</evidence>
<accession>A0AAV1VFR1</accession>
<feature type="region of interest" description="Disordered" evidence="1">
    <location>
        <begin position="1"/>
        <end position="63"/>
    </location>
</feature>
<feature type="compositionally biased region" description="Polar residues" evidence="1">
    <location>
        <begin position="92"/>
        <end position="103"/>
    </location>
</feature>
<comment type="caution">
    <text evidence="2">The sequence shown here is derived from an EMBL/GenBank/DDBJ whole genome shotgun (WGS) entry which is preliminary data.</text>
</comment>
<sequence length="147" mass="15093">MRVASAAVRRAAARMRAAAESASQISAAGDSSPVVVNGPRGDSPHATGTSAASAAGTSSRNQGESEIELIYFWKADDASDPKVTPHAYGSPGANNAKTRLTGSGQRGGVMSEIFISSDYSDESPPRASPSNERTRGDGGDAPTHHHE</sequence>
<proteinExistence type="predicted"/>
<feature type="compositionally biased region" description="Low complexity" evidence="1">
    <location>
        <begin position="46"/>
        <end position="59"/>
    </location>
</feature>
<evidence type="ECO:0000256" key="1">
    <source>
        <dbReference type="SAM" id="MobiDB-lite"/>
    </source>
</evidence>
<feature type="compositionally biased region" description="Low complexity" evidence="1">
    <location>
        <begin position="1"/>
        <end position="28"/>
    </location>
</feature>
<dbReference type="EMBL" id="CAKLBY020000331">
    <property type="protein sequence ID" value="CAK7945506.1"/>
    <property type="molecule type" value="Genomic_DNA"/>
</dbReference>
<feature type="region of interest" description="Disordered" evidence="1">
    <location>
        <begin position="80"/>
        <end position="147"/>
    </location>
</feature>
<reference evidence="2" key="1">
    <citation type="submission" date="2024-01" db="EMBL/GenBank/DDBJ databases">
        <authorList>
            <person name="Webb A."/>
        </authorList>
    </citation>
    <scope>NUCLEOTIDE SEQUENCE</scope>
    <source>
        <strain evidence="2">Pm1</strain>
    </source>
</reference>